<keyword evidence="6" id="KW-1185">Reference proteome</keyword>
<accession>A0A2I0QX39</accession>
<gene>
    <name evidence="5" type="ORF">CEY16_02620</name>
</gene>
<comment type="caution">
    <text evidence="5">The sequence shown here is derived from an EMBL/GenBank/DDBJ whole genome shotgun (WGS) entry which is preliminary data.</text>
</comment>
<dbReference type="OrthoDB" id="9811314at2"/>
<dbReference type="EMBL" id="PJNH01000001">
    <property type="protein sequence ID" value="PKR78670.1"/>
    <property type="molecule type" value="Genomic_DNA"/>
</dbReference>
<evidence type="ECO:0000259" key="4">
    <source>
        <dbReference type="Pfam" id="PF05193"/>
    </source>
</evidence>
<dbReference type="Pfam" id="PF05193">
    <property type="entry name" value="Peptidase_M16_C"/>
    <property type="match status" value="1"/>
</dbReference>
<dbReference type="PANTHER" id="PTHR11851">
    <property type="entry name" value="METALLOPROTEASE"/>
    <property type="match status" value="1"/>
</dbReference>
<dbReference type="FunFam" id="3.30.830.10:FF:000008">
    <property type="entry name" value="Mitochondrial-processing peptidase subunit beta"/>
    <property type="match status" value="1"/>
</dbReference>
<dbReference type="GO" id="GO:0004222">
    <property type="term" value="F:metalloendopeptidase activity"/>
    <property type="evidence" value="ECO:0007669"/>
    <property type="project" value="InterPro"/>
</dbReference>
<sequence>MVKRYQLNNGTRIVAEHLTSVRSVSLGIWILAGSRNEQPHQNGISHLVEHMLFKGTENRDARMIAESFDAIGGHVNAFTSKEFTCFYSKTMDQHADYALDILTDMLFNSLIEEKELEREKKVVEEEISMTEDAPNDIIHDYLQGISFEGHPLAQTILGTEETLSSLTRNDLLDYMRQYYSPERIVVSVAGNIPEELIDRIKELFGSVSKQSGIHDPMKLVYLTNSKTYEREVSQAHLCLGYPGLQIGDEGIYSASVIDNVLGGAMSSRLFQKIREEMGLTYSIFSYHSSFRDNGLFTIYGATNSDQLEQMKDEILKTTNEMKLNGITEKELQNTVQQLKGQLVLGLENPNSRMNRNGRNELLNQPHLSMEELISKLVSVNHEDMNQLMNQMFAEQPSEALIVPSRV</sequence>
<evidence type="ECO:0000256" key="2">
    <source>
        <dbReference type="RuleBase" id="RU004447"/>
    </source>
</evidence>
<dbReference type="GO" id="GO:0046872">
    <property type="term" value="F:metal ion binding"/>
    <property type="evidence" value="ECO:0007669"/>
    <property type="project" value="InterPro"/>
</dbReference>
<feature type="domain" description="Peptidase M16 N-terminal" evidence="3">
    <location>
        <begin position="12"/>
        <end position="159"/>
    </location>
</feature>
<organism evidence="5 6">
    <name type="scientific">Halalkalibacillus sediminis</name>
    <dbReference type="NCBI Taxonomy" id="2018042"/>
    <lineage>
        <taxon>Bacteria</taxon>
        <taxon>Bacillati</taxon>
        <taxon>Bacillota</taxon>
        <taxon>Bacilli</taxon>
        <taxon>Bacillales</taxon>
        <taxon>Bacillaceae</taxon>
        <taxon>Halalkalibacillus</taxon>
    </lineage>
</organism>
<evidence type="ECO:0000256" key="1">
    <source>
        <dbReference type="ARBA" id="ARBA00007261"/>
    </source>
</evidence>
<protein>
    <submittedName>
        <fullName evidence="5">Peptidase M16</fullName>
    </submittedName>
</protein>
<dbReference type="PROSITE" id="PS00143">
    <property type="entry name" value="INSULINASE"/>
    <property type="match status" value="1"/>
</dbReference>
<dbReference type="InterPro" id="IPR007863">
    <property type="entry name" value="Peptidase_M16_C"/>
</dbReference>
<evidence type="ECO:0000259" key="3">
    <source>
        <dbReference type="Pfam" id="PF00675"/>
    </source>
</evidence>
<comment type="similarity">
    <text evidence="1 2">Belongs to the peptidase M16 family.</text>
</comment>
<dbReference type="InterPro" id="IPR011765">
    <property type="entry name" value="Pept_M16_N"/>
</dbReference>
<evidence type="ECO:0000313" key="5">
    <source>
        <dbReference type="EMBL" id="PKR78670.1"/>
    </source>
</evidence>
<dbReference type="GO" id="GO:0006508">
    <property type="term" value="P:proteolysis"/>
    <property type="evidence" value="ECO:0007669"/>
    <property type="project" value="InterPro"/>
</dbReference>
<dbReference type="Proteomes" id="UP000243524">
    <property type="component" value="Unassembled WGS sequence"/>
</dbReference>
<feature type="domain" description="Peptidase M16 C-terminal" evidence="4">
    <location>
        <begin position="165"/>
        <end position="338"/>
    </location>
</feature>
<dbReference type="InterPro" id="IPR050361">
    <property type="entry name" value="MPP/UQCRC_Complex"/>
</dbReference>
<dbReference type="InterPro" id="IPR011249">
    <property type="entry name" value="Metalloenz_LuxS/M16"/>
</dbReference>
<evidence type="ECO:0000313" key="6">
    <source>
        <dbReference type="Proteomes" id="UP000243524"/>
    </source>
</evidence>
<dbReference type="AlphaFoldDB" id="A0A2I0QX39"/>
<reference evidence="5 6" key="1">
    <citation type="submission" date="2017-06" db="EMBL/GenBank/DDBJ databases">
        <title>the draft geome sequence of Illustriluteabacillus marina B3227.</title>
        <authorList>
            <person name="He R.-H."/>
            <person name="Du Z.-J."/>
        </authorList>
    </citation>
    <scope>NUCLEOTIDE SEQUENCE [LARGE SCALE GENOMIC DNA]</scope>
    <source>
        <strain evidence="5 6">B3227</strain>
    </source>
</reference>
<proteinExistence type="inferred from homology"/>
<name>A0A2I0QX39_9BACI</name>
<dbReference type="InterPro" id="IPR001431">
    <property type="entry name" value="Pept_M16_Zn_BS"/>
</dbReference>
<dbReference type="Gene3D" id="3.30.830.10">
    <property type="entry name" value="Metalloenzyme, LuxS/M16 peptidase-like"/>
    <property type="match status" value="2"/>
</dbReference>
<dbReference type="Pfam" id="PF00675">
    <property type="entry name" value="Peptidase_M16"/>
    <property type="match status" value="1"/>
</dbReference>
<dbReference type="PANTHER" id="PTHR11851:SF49">
    <property type="entry name" value="MITOCHONDRIAL-PROCESSING PEPTIDASE SUBUNIT ALPHA"/>
    <property type="match status" value="1"/>
</dbReference>
<dbReference type="RefSeq" id="WP_101330413.1">
    <property type="nucleotide sequence ID" value="NZ_PJNH01000001.1"/>
</dbReference>
<dbReference type="SUPFAM" id="SSF63411">
    <property type="entry name" value="LuxS/MPP-like metallohydrolase"/>
    <property type="match status" value="2"/>
</dbReference>